<dbReference type="Gene3D" id="2.60.120.330">
    <property type="entry name" value="B-lactam Antibiotic, Isopenicillin N Synthase, Chain"/>
    <property type="match status" value="1"/>
</dbReference>
<evidence type="ECO:0000313" key="7">
    <source>
        <dbReference type="Proteomes" id="UP001178507"/>
    </source>
</evidence>
<dbReference type="InterPro" id="IPR047150">
    <property type="entry name" value="SGT"/>
</dbReference>
<dbReference type="Pfam" id="PF07719">
    <property type="entry name" value="TPR_2"/>
    <property type="match status" value="1"/>
</dbReference>
<evidence type="ECO:0000256" key="1">
    <source>
        <dbReference type="ARBA" id="ARBA00022737"/>
    </source>
</evidence>
<keyword evidence="1" id="KW-0677">Repeat</keyword>
<dbReference type="GO" id="GO:0006620">
    <property type="term" value="P:post-translational protein targeting to endoplasmic reticulum membrane"/>
    <property type="evidence" value="ECO:0007669"/>
    <property type="project" value="TreeGrafter"/>
</dbReference>
<organism evidence="6 7">
    <name type="scientific">Effrenium voratum</name>
    <dbReference type="NCBI Taxonomy" id="2562239"/>
    <lineage>
        <taxon>Eukaryota</taxon>
        <taxon>Sar</taxon>
        <taxon>Alveolata</taxon>
        <taxon>Dinophyceae</taxon>
        <taxon>Suessiales</taxon>
        <taxon>Symbiodiniaceae</taxon>
        <taxon>Effrenium</taxon>
    </lineage>
</organism>
<dbReference type="AlphaFoldDB" id="A0AA36N5U5"/>
<dbReference type="PROSITE" id="PS50005">
    <property type="entry name" value="TPR"/>
    <property type="match status" value="1"/>
</dbReference>
<name>A0AA36N5U5_9DINO</name>
<dbReference type="InterPro" id="IPR026992">
    <property type="entry name" value="DIOX_N"/>
</dbReference>
<protein>
    <recommendedName>
        <fullName evidence="5">Fe2OG dioxygenase domain-containing protein</fullName>
    </recommendedName>
</protein>
<evidence type="ECO:0000259" key="5">
    <source>
        <dbReference type="PROSITE" id="PS51471"/>
    </source>
</evidence>
<dbReference type="GO" id="GO:0016020">
    <property type="term" value="C:membrane"/>
    <property type="evidence" value="ECO:0007669"/>
    <property type="project" value="TreeGrafter"/>
</dbReference>
<dbReference type="InterPro" id="IPR044861">
    <property type="entry name" value="IPNS-like_FE2OG_OXY"/>
</dbReference>
<evidence type="ECO:0000256" key="2">
    <source>
        <dbReference type="ARBA" id="ARBA00022803"/>
    </source>
</evidence>
<dbReference type="PANTHER" id="PTHR45831:SF2">
    <property type="entry name" value="LD24721P"/>
    <property type="match status" value="1"/>
</dbReference>
<accession>A0AA36N5U5</accession>
<comment type="caution">
    <text evidence="6">The sequence shown here is derived from an EMBL/GenBank/DDBJ whole genome shotgun (WGS) entry which is preliminary data.</text>
</comment>
<dbReference type="Pfam" id="PF03171">
    <property type="entry name" value="2OG-FeII_Oxy"/>
    <property type="match status" value="1"/>
</dbReference>
<feature type="region of interest" description="Disordered" evidence="4">
    <location>
        <begin position="680"/>
        <end position="700"/>
    </location>
</feature>
<dbReference type="PANTHER" id="PTHR45831">
    <property type="entry name" value="LD24721P"/>
    <property type="match status" value="1"/>
</dbReference>
<dbReference type="InterPro" id="IPR027443">
    <property type="entry name" value="IPNS-like_sf"/>
</dbReference>
<dbReference type="GO" id="GO:0060090">
    <property type="term" value="F:molecular adaptor activity"/>
    <property type="evidence" value="ECO:0007669"/>
    <property type="project" value="TreeGrafter"/>
</dbReference>
<feature type="domain" description="Fe2OG dioxygenase" evidence="5">
    <location>
        <begin position="458"/>
        <end position="586"/>
    </location>
</feature>
<dbReference type="SMART" id="SM00028">
    <property type="entry name" value="TPR"/>
    <property type="match status" value="3"/>
</dbReference>
<dbReference type="GO" id="GO:0072380">
    <property type="term" value="C:TRC complex"/>
    <property type="evidence" value="ECO:0007669"/>
    <property type="project" value="TreeGrafter"/>
</dbReference>
<dbReference type="SUPFAM" id="SSF51197">
    <property type="entry name" value="Clavaminate synthase-like"/>
    <property type="match status" value="1"/>
</dbReference>
<feature type="repeat" description="TPR" evidence="3">
    <location>
        <begin position="78"/>
        <end position="111"/>
    </location>
</feature>
<dbReference type="Gene3D" id="1.25.40.10">
    <property type="entry name" value="Tetratricopeptide repeat domain"/>
    <property type="match status" value="1"/>
</dbReference>
<dbReference type="PROSITE" id="PS51471">
    <property type="entry name" value="FE2OG_OXY"/>
    <property type="match status" value="1"/>
</dbReference>
<proteinExistence type="predicted"/>
<dbReference type="SUPFAM" id="SSF48452">
    <property type="entry name" value="TPR-like"/>
    <property type="match status" value="1"/>
</dbReference>
<keyword evidence="7" id="KW-1185">Reference proteome</keyword>
<sequence>MACAHKKHMADSEKEKGNEAFYAKDFEEAEAYYTRSLQYMADDVSTWSNRALVRLKLQKPEAALQDCEHALALNSNYVKALHRKGKALYEMQRYDDAVRTFQQALLLSPGNSQINGDLMVARRKLRDAPQEVQSCRIEELPDDEPVGNAKNAASVPLRPGYTRVEIEEDSDSEEEERSQRRRAEAALCKWPLKRSAAVRTKLRWLRIRRLLRRCTSSLLRGHRWALTTWTRALSSRDSPRNCMGVTLANQPSEYECLFFQVCFAKFADISQVSIAKFTDGTAEEREQQVQKLRNAFETQGMVVLMDTGFPEDVVEKTIQRSRDFFALPRAAKEHFFEPPGYPPRSYGAVTTPRGKHYMLQQSDDSGNILNEWLLVRNTTVQSDMKDPYYSSDEGREFFSSESKHPEQQEWPDQVPGLQEATAAYYVQVQKLANTMYRLFALAMGEQEDFFISRAKRAPIWPVTIAHYPPQLKDPGERKARIQPHWDRTLFALITTSDRGDEESNGGLQILVDKETGEGVDGRAEVEGRATEWQSVVRPAGGFVVNCGEMMSRWSNGRLKHVVHRVQNPVPGHADADRISLMAYVLPDYDAVVECEHCKRDGSKPLYDKTWVGEMMNWASKLPIYNKTKQDLMRMAQGLYTRSGSQTKLGEPTDVKSLEQALQAPISILDIGPLHNGTWEEKQSLAQQPPGGSAVRRGEAG</sequence>
<evidence type="ECO:0000313" key="6">
    <source>
        <dbReference type="EMBL" id="CAJ1395422.1"/>
    </source>
</evidence>
<dbReference type="Pfam" id="PF13432">
    <property type="entry name" value="TPR_16"/>
    <property type="match status" value="1"/>
</dbReference>
<dbReference type="Proteomes" id="UP001178507">
    <property type="component" value="Unassembled WGS sequence"/>
</dbReference>
<keyword evidence="2 3" id="KW-0802">TPR repeat</keyword>
<evidence type="ECO:0000256" key="4">
    <source>
        <dbReference type="SAM" id="MobiDB-lite"/>
    </source>
</evidence>
<reference evidence="6" key="1">
    <citation type="submission" date="2023-08" db="EMBL/GenBank/DDBJ databases">
        <authorList>
            <person name="Chen Y."/>
            <person name="Shah S."/>
            <person name="Dougan E. K."/>
            <person name="Thang M."/>
            <person name="Chan C."/>
        </authorList>
    </citation>
    <scope>NUCLEOTIDE SEQUENCE</scope>
</reference>
<dbReference type="InterPro" id="IPR013105">
    <property type="entry name" value="TPR_2"/>
</dbReference>
<evidence type="ECO:0000256" key="3">
    <source>
        <dbReference type="PROSITE-ProRule" id="PRU00339"/>
    </source>
</evidence>
<dbReference type="InterPro" id="IPR011990">
    <property type="entry name" value="TPR-like_helical_dom_sf"/>
</dbReference>
<dbReference type="InterPro" id="IPR005123">
    <property type="entry name" value="Oxoglu/Fe-dep_dioxygenase_dom"/>
</dbReference>
<gene>
    <name evidence="6" type="ORF">EVOR1521_LOCUS19853</name>
</gene>
<dbReference type="PROSITE" id="PS50293">
    <property type="entry name" value="TPR_REGION"/>
    <property type="match status" value="1"/>
</dbReference>
<dbReference type="InterPro" id="IPR019734">
    <property type="entry name" value="TPR_rpt"/>
</dbReference>
<dbReference type="Pfam" id="PF14226">
    <property type="entry name" value="DIOX_N"/>
    <property type="match status" value="1"/>
</dbReference>
<dbReference type="EMBL" id="CAUJNA010003157">
    <property type="protein sequence ID" value="CAJ1395422.1"/>
    <property type="molecule type" value="Genomic_DNA"/>
</dbReference>